<evidence type="ECO:0000256" key="1">
    <source>
        <dbReference type="SAM" id="MobiDB-lite"/>
    </source>
</evidence>
<proteinExistence type="predicted"/>
<organism evidence="3 4">
    <name type="scientific">Actinotalea ferrariae CF5-4</name>
    <dbReference type="NCBI Taxonomy" id="948458"/>
    <lineage>
        <taxon>Bacteria</taxon>
        <taxon>Bacillati</taxon>
        <taxon>Actinomycetota</taxon>
        <taxon>Actinomycetes</taxon>
        <taxon>Micrococcales</taxon>
        <taxon>Cellulomonadaceae</taxon>
        <taxon>Actinotalea</taxon>
    </lineage>
</organism>
<keyword evidence="3" id="KW-0012">Acyltransferase</keyword>
<feature type="region of interest" description="Disordered" evidence="1">
    <location>
        <begin position="172"/>
        <end position="200"/>
    </location>
</feature>
<feature type="domain" description="Phospholipid/glycerol acyltransferase" evidence="2">
    <location>
        <begin position="28"/>
        <end position="138"/>
    </location>
</feature>
<evidence type="ECO:0000313" key="3">
    <source>
        <dbReference type="EMBL" id="EYR64343.1"/>
    </source>
</evidence>
<evidence type="ECO:0000313" key="4">
    <source>
        <dbReference type="Proteomes" id="UP000019753"/>
    </source>
</evidence>
<keyword evidence="3" id="KW-0808">Transferase</keyword>
<name>A0A021VTA4_9CELL</name>
<dbReference type="OrthoDB" id="9796839at2"/>
<dbReference type="Pfam" id="PF01553">
    <property type="entry name" value="Acyltransferase"/>
    <property type="match status" value="1"/>
</dbReference>
<accession>A0A021VTA4</accession>
<dbReference type="EMBL" id="AXCW01000036">
    <property type="protein sequence ID" value="EYR64343.1"/>
    <property type="molecule type" value="Genomic_DNA"/>
</dbReference>
<dbReference type="SMART" id="SM00563">
    <property type="entry name" value="PlsC"/>
    <property type="match status" value="1"/>
</dbReference>
<reference evidence="3 4" key="1">
    <citation type="submission" date="2014-01" db="EMBL/GenBank/DDBJ databases">
        <title>Actinotalea ferrariae CF5-4.</title>
        <authorList>
            <person name="Chen F."/>
            <person name="Li Y."/>
            <person name="Wang G."/>
        </authorList>
    </citation>
    <scope>NUCLEOTIDE SEQUENCE [LARGE SCALE GENOMIC DNA]</scope>
    <source>
        <strain evidence="3 4">CF5-4</strain>
    </source>
</reference>
<protein>
    <submittedName>
        <fullName evidence="3">Acyl-phosphate glycerol 3-phosphate acyltransferase</fullName>
    </submittedName>
</protein>
<gene>
    <name evidence="3" type="ORF">N866_12285</name>
</gene>
<dbReference type="Proteomes" id="UP000019753">
    <property type="component" value="Unassembled WGS sequence"/>
</dbReference>
<dbReference type="AlphaFoldDB" id="A0A021VTA4"/>
<keyword evidence="4" id="KW-1185">Reference proteome</keyword>
<evidence type="ECO:0000259" key="2">
    <source>
        <dbReference type="SMART" id="SM00563"/>
    </source>
</evidence>
<comment type="caution">
    <text evidence="3">The sequence shown here is derived from an EMBL/GenBank/DDBJ whole genome shotgun (WGS) entry which is preliminary data.</text>
</comment>
<dbReference type="SUPFAM" id="SSF69593">
    <property type="entry name" value="Glycerol-3-phosphate (1)-acyltransferase"/>
    <property type="match status" value="1"/>
</dbReference>
<sequence length="200" mass="21722">MPVRSALARGLLRAARWKKVGTAARTGIFIGAPHTSNWDWVVSLLVLWADHVSPRILIKRELFWWPLGSVLRALGGIPTDRGAGGGGLVKRLVEQARSEDEFVLVIAVDGTRAKTDHWKSGFYRIARATGLPITLGFVDGPTRTAGLGPTMHLTGDVRADMDVIRAFYADKHGVHPGRGSTPRLREEDAPTSKDAPTSEA</sequence>
<dbReference type="GO" id="GO:0016746">
    <property type="term" value="F:acyltransferase activity"/>
    <property type="evidence" value="ECO:0007669"/>
    <property type="project" value="UniProtKB-KW"/>
</dbReference>
<dbReference type="InterPro" id="IPR002123">
    <property type="entry name" value="Plipid/glycerol_acylTrfase"/>
</dbReference>